<dbReference type="eggNOG" id="ENOG502QRZF">
    <property type="taxonomic scope" value="Eukaryota"/>
</dbReference>
<dbReference type="Gramene" id="EFJ07013">
    <property type="protein sequence ID" value="EFJ07013"/>
    <property type="gene ID" value="SELMODRAFT_430175"/>
</dbReference>
<keyword evidence="1" id="KW-0175">Coiled coil</keyword>
<dbReference type="HOGENOM" id="CLU_1091549_0_0_1"/>
<gene>
    <name evidence="3" type="ORF">SELMODRAFT_430175</name>
</gene>
<protein>
    <submittedName>
        <fullName evidence="3">Uncharacterized protein</fullName>
    </submittedName>
</protein>
<dbReference type="PANTHER" id="PTHR46635:SF2">
    <property type="entry name" value="GLYCOSYL TRANSFERASE FAMILY 1 DOMAIN-CONTAINING PROTEIN"/>
    <property type="match status" value="1"/>
</dbReference>
<accession>D8T8K9</accession>
<dbReference type="EMBL" id="GL377690">
    <property type="protein sequence ID" value="EFJ07013.1"/>
    <property type="molecule type" value="Genomic_DNA"/>
</dbReference>
<dbReference type="KEGG" id="smo:SELMODRAFT_430175"/>
<dbReference type="AlphaFoldDB" id="D8T8K9"/>
<feature type="coiled-coil region" evidence="1">
    <location>
        <begin position="201"/>
        <end position="231"/>
    </location>
</feature>
<organism evidence="4">
    <name type="scientific">Selaginella moellendorffii</name>
    <name type="common">Spikemoss</name>
    <dbReference type="NCBI Taxonomy" id="88036"/>
    <lineage>
        <taxon>Eukaryota</taxon>
        <taxon>Viridiplantae</taxon>
        <taxon>Streptophyta</taxon>
        <taxon>Embryophyta</taxon>
        <taxon>Tracheophyta</taxon>
        <taxon>Lycopodiopsida</taxon>
        <taxon>Selaginellales</taxon>
        <taxon>Selaginellaceae</taxon>
        <taxon>Selaginella</taxon>
    </lineage>
</organism>
<reference evidence="3" key="1">
    <citation type="journal article" date="2011" name="Science">
        <title>The Selaginella genome identifies genetic changes associated with the evolution of vascular plants.</title>
        <authorList>
            <person name="Banks J.A."/>
            <person name="Nishiyama T."/>
            <person name="Hasebe M."/>
            <person name="Bowman J.L."/>
            <person name="Gribskov M."/>
            <person name="dePamphilis C."/>
            <person name="Albert V.A."/>
            <person name="Aono N."/>
            <person name="Aoyama T."/>
            <person name="Ambrose B.A."/>
            <person name="Ashton N.W."/>
            <person name="Axtell M.J."/>
            <person name="Barker E."/>
            <person name="Barker M.S."/>
            <person name="Bennetzen J.L."/>
            <person name="Bonawitz N.D."/>
            <person name="Chapple C."/>
            <person name="Cheng C."/>
            <person name="Correa L.G."/>
            <person name="Dacre M."/>
            <person name="DeBarry J."/>
            <person name="Dreyer I."/>
            <person name="Elias M."/>
            <person name="Engstrom E.M."/>
            <person name="Estelle M."/>
            <person name="Feng L."/>
            <person name="Finet C."/>
            <person name="Floyd S.K."/>
            <person name="Frommer W.B."/>
            <person name="Fujita T."/>
            <person name="Gramzow L."/>
            <person name="Gutensohn M."/>
            <person name="Harholt J."/>
            <person name="Hattori M."/>
            <person name="Heyl A."/>
            <person name="Hirai T."/>
            <person name="Hiwatashi Y."/>
            <person name="Ishikawa M."/>
            <person name="Iwata M."/>
            <person name="Karol K.G."/>
            <person name="Koehler B."/>
            <person name="Kolukisaoglu U."/>
            <person name="Kubo M."/>
            <person name="Kurata T."/>
            <person name="Lalonde S."/>
            <person name="Li K."/>
            <person name="Li Y."/>
            <person name="Litt A."/>
            <person name="Lyons E."/>
            <person name="Manning G."/>
            <person name="Maruyama T."/>
            <person name="Michael T.P."/>
            <person name="Mikami K."/>
            <person name="Miyazaki S."/>
            <person name="Morinaga S."/>
            <person name="Murata T."/>
            <person name="Mueller-Roeber B."/>
            <person name="Nelson D.R."/>
            <person name="Obara M."/>
            <person name="Oguri Y."/>
            <person name="Olmstead R.G."/>
            <person name="Onodera N."/>
            <person name="Petersen B.L."/>
            <person name="Pils B."/>
            <person name="Prigge M."/>
            <person name="Rensing S.A."/>
            <person name="Riano-Pachon D.M."/>
            <person name="Roberts A.W."/>
            <person name="Sato Y."/>
            <person name="Scheller H.V."/>
            <person name="Schulz B."/>
            <person name="Schulz C."/>
            <person name="Shakirov E.V."/>
            <person name="Shibagaki N."/>
            <person name="Shinohara N."/>
            <person name="Shippen D.E."/>
            <person name="Soerensen I."/>
            <person name="Sotooka R."/>
            <person name="Sugimoto N."/>
            <person name="Sugita M."/>
            <person name="Sumikawa N."/>
            <person name="Tanurdzic M."/>
            <person name="Theissen G."/>
            <person name="Ulvskov P."/>
            <person name="Wakazuki S."/>
            <person name="Weng J.K."/>
            <person name="Willats W.W."/>
            <person name="Wipf D."/>
            <person name="Wolf P.G."/>
            <person name="Yang L."/>
            <person name="Zimmer A.D."/>
            <person name="Zhu Q."/>
            <person name="Mitros T."/>
            <person name="Hellsten U."/>
            <person name="Loque D."/>
            <person name="Otillar R."/>
            <person name="Salamov A."/>
            <person name="Schmutz J."/>
            <person name="Shapiro H."/>
            <person name="Lindquist E."/>
            <person name="Lucas S."/>
            <person name="Rokhsar D."/>
            <person name="Grigoriev I.V."/>
        </authorList>
    </citation>
    <scope>NUCLEOTIDE SEQUENCE [LARGE SCALE GENOMIC DNA]</scope>
</reference>
<evidence type="ECO:0000313" key="4">
    <source>
        <dbReference type="Proteomes" id="UP000001514"/>
    </source>
</evidence>
<dbReference type="PANTHER" id="PTHR46635">
    <property type="entry name" value="GLYCOSYL TRANSFERASE FAMILY 1 PROTEIN"/>
    <property type="match status" value="1"/>
</dbReference>
<evidence type="ECO:0000313" key="3">
    <source>
        <dbReference type="EMBL" id="EFJ07013.1"/>
    </source>
</evidence>
<name>D8T8K9_SELML</name>
<keyword evidence="4" id="KW-1185">Reference proteome</keyword>
<sequence>MQALQAGLLEAKDSKWSKPWKYEDFFHKKVAKALEAVNGTDDKGDVLEEVESNITYDDEELAASLELQHTFDSMIDEEALPQPQMPQQEKFKLFVALLPKAENSLAEVVRVGIHSNAVYGKLEDFWTSCDARNAGNCRMFVDALDSQLDVEYHDHGNCPLATTQLEGMDEDMAEKVDDEHPTYRWLWPHTGEVFWQGILERERQERYNMKLERKRRNKERLARMCSRYKQKSLGRYVKSPPEEMEQDQAVNTAAR</sequence>
<evidence type="ECO:0000256" key="2">
    <source>
        <dbReference type="SAM" id="MobiDB-lite"/>
    </source>
</evidence>
<dbReference type="Proteomes" id="UP000001514">
    <property type="component" value="Unassembled WGS sequence"/>
</dbReference>
<feature type="region of interest" description="Disordered" evidence="2">
    <location>
        <begin position="235"/>
        <end position="255"/>
    </location>
</feature>
<evidence type="ECO:0000256" key="1">
    <source>
        <dbReference type="SAM" id="Coils"/>
    </source>
</evidence>
<proteinExistence type="predicted"/>
<dbReference type="InParanoid" id="D8T8K9"/>